<dbReference type="EMBL" id="VJMH01007216">
    <property type="protein sequence ID" value="KAF0685182.1"/>
    <property type="molecule type" value="Genomic_DNA"/>
</dbReference>
<feature type="transmembrane region" description="Helical" evidence="4">
    <location>
        <begin position="1399"/>
        <end position="1418"/>
    </location>
</feature>
<dbReference type="InterPro" id="IPR002110">
    <property type="entry name" value="Ankyrin_rpt"/>
</dbReference>
<evidence type="ECO:0000256" key="4">
    <source>
        <dbReference type="SAM" id="Phobius"/>
    </source>
</evidence>
<evidence type="ECO:0000256" key="2">
    <source>
        <dbReference type="ARBA" id="ARBA00023043"/>
    </source>
</evidence>
<dbReference type="PANTHER" id="PTHR24173">
    <property type="entry name" value="ANKYRIN REPEAT CONTAINING"/>
    <property type="match status" value="1"/>
</dbReference>
<feature type="repeat" description="ANK" evidence="3">
    <location>
        <begin position="180"/>
        <end position="212"/>
    </location>
</feature>
<organism evidence="6 7">
    <name type="scientific">Aphanomyces stellatus</name>
    <dbReference type="NCBI Taxonomy" id="120398"/>
    <lineage>
        <taxon>Eukaryota</taxon>
        <taxon>Sar</taxon>
        <taxon>Stramenopiles</taxon>
        <taxon>Oomycota</taxon>
        <taxon>Saprolegniomycetes</taxon>
        <taxon>Saprolegniales</taxon>
        <taxon>Verrucalvaceae</taxon>
        <taxon>Aphanomyces</taxon>
    </lineage>
</organism>
<dbReference type="SMART" id="SM00248">
    <property type="entry name" value="ANK"/>
    <property type="match status" value="11"/>
</dbReference>
<reference evidence="5" key="2">
    <citation type="submission" date="2019-06" db="EMBL/GenBank/DDBJ databases">
        <title>Genomics analysis of Aphanomyces spp. identifies a new class of oomycete effector associated with host adaptation.</title>
        <authorList>
            <person name="Gaulin E."/>
        </authorList>
    </citation>
    <scope>NUCLEOTIDE SEQUENCE</scope>
    <source>
        <strain evidence="5">CBS 578.67</strain>
    </source>
</reference>
<dbReference type="Proteomes" id="UP000332933">
    <property type="component" value="Unassembled WGS sequence"/>
</dbReference>
<evidence type="ECO:0000313" key="7">
    <source>
        <dbReference type="Proteomes" id="UP000332933"/>
    </source>
</evidence>
<feature type="transmembrane region" description="Helical" evidence="4">
    <location>
        <begin position="1659"/>
        <end position="1682"/>
    </location>
</feature>
<name>A0A485LQY1_9STRA</name>
<evidence type="ECO:0000256" key="3">
    <source>
        <dbReference type="PROSITE-ProRule" id="PRU00023"/>
    </source>
</evidence>
<dbReference type="PROSITE" id="PS50297">
    <property type="entry name" value="ANK_REP_REGION"/>
    <property type="match status" value="3"/>
</dbReference>
<feature type="transmembrane region" description="Helical" evidence="4">
    <location>
        <begin position="1551"/>
        <end position="1569"/>
    </location>
</feature>
<keyword evidence="7" id="KW-1185">Reference proteome</keyword>
<feature type="repeat" description="ANK" evidence="3">
    <location>
        <begin position="147"/>
        <end position="179"/>
    </location>
</feature>
<dbReference type="EMBL" id="CAADRA010007242">
    <property type="protein sequence ID" value="VFT99534.1"/>
    <property type="molecule type" value="Genomic_DNA"/>
</dbReference>
<keyword evidence="1" id="KW-0677">Repeat</keyword>
<protein>
    <submittedName>
        <fullName evidence="6">Aste57867_22884 protein</fullName>
    </submittedName>
</protein>
<dbReference type="Pfam" id="PF12796">
    <property type="entry name" value="Ank_2"/>
    <property type="match status" value="3"/>
</dbReference>
<dbReference type="PANTHER" id="PTHR24173:SF74">
    <property type="entry name" value="ANKYRIN REPEAT DOMAIN-CONTAINING PROTEIN 16"/>
    <property type="match status" value="1"/>
</dbReference>
<evidence type="ECO:0000256" key="1">
    <source>
        <dbReference type="ARBA" id="ARBA00022737"/>
    </source>
</evidence>
<feature type="repeat" description="ANK" evidence="3">
    <location>
        <begin position="1181"/>
        <end position="1213"/>
    </location>
</feature>
<keyword evidence="4" id="KW-1133">Transmembrane helix</keyword>
<reference evidence="6 7" key="1">
    <citation type="submission" date="2019-03" db="EMBL/GenBank/DDBJ databases">
        <authorList>
            <person name="Gaulin E."/>
            <person name="Dumas B."/>
        </authorList>
    </citation>
    <scope>NUCLEOTIDE SEQUENCE [LARGE SCALE GENOMIC DNA]</scope>
    <source>
        <strain evidence="6">CBS 568.67</strain>
    </source>
</reference>
<dbReference type="OrthoDB" id="194358at2759"/>
<feature type="transmembrane region" description="Helical" evidence="4">
    <location>
        <begin position="1589"/>
        <end position="1611"/>
    </location>
</feature>
<evidence type="ECO:0000313" key="6">
    <source>
        <dbReference type="EMBL" id="VFT99534.1"/>
    </source>
</evidence>
<feature type="repeat" description="ANK" evidence="3">
    <location>
        <begin position="1145"/>
        <end position="1180"/>
    </location>
</feature>
<sequence>MEMTLFSTSAKGYGSIHNEEATPLNMEETIVADDDADDECADNDALSIFTLFNDSNYAAIKDRLRNGKVSDEELVSLNADLSVLDLAARHGNFEIVSLILERTDYKCIPEWNGSPIANAARSNSKSIVDLLLTTYGSAINLNYVDDNGNGALSFAVAYSYNEILQILVQGGANVNIPNVDGDTPLLLAVQWRNRPGMDQLLQAGANLNHLNCQEKSALCLAVEADFVSGVEVLLMAGAEIDLKDFEGKYILQRATSDIVKTLLKNERIFRVSHPIHRIARNGNVAGLHAWLSHVAANGPGVHGVWRGQREVDGVWSDDVLKVNLSQNVQNRSVVVMGRSKDARGEYGLIGGYVRGAMMVVKVYTNDEDGVSYTGEVDEETGNWVGEWEDGSKKHKGEFRIHVPLYLCPMCKAAKIPIEDEACGRCRDVKYHDWEGEEQNPTSGQWTWFGLEVSIEADPNGALYRIRGKPGGVLSLTGVWEAGRIHIDRFFNNNVQDSFDGAVDPKTNIWSGTYVGVAGTVENFRLTIPMWPCTQCNENIPTKESLCLTCIRSKNTNWRGCLHRGDVRQDVAFQIFSGRDDHKNCFRLVGEGTDNGDERYDAFGTWQDHTIELTKIYANKCVHFSGTLNSETKEWSGQYAENDSEPEDFIITVPVFACVKCAIPIPTANELCVTCTAPAPAWKSENGSLFHAWVGQCRHDRLEWTDTEFSVSVFRDLATESYRFVGYDKDDNGHFATTGVSNGETIHMERTYRNGKASLDGKFDSHNAVWTGTQVTEMDDENKSSLKFRYTVPMWPCTKCAKPVPVEEKLCFGCDNTPRDSTAPLELGSDEQSVHYNLAFRERISTLINERDHAGRTILMHAAQCGRLNIVDELLQYLNLVDLRTISNDGKTALDIALSQKLVCATNSNHESNDELLNCIELIRRRSSLQVKTSVIPNHFSGKETCSGDCKNTLGASSEKDVCLYKLAKEQRWDELHNLLKSQLHNDILNEKDPQTGSTVTHLVCREGNVRILKSLLAQEEINLYEFMYPLYEAVQNDRIQCVTALLHAGVSPTALEYLEADDFQLTLVNPKARCYRLVIDKYKLKETPSLNLYYKANVQSIAQAQKYTACGQTALHAAIINGQSKTNFDALVQDDRIDVNDKDQHGNTALMIAARGELTLSKDYVEILLLRDADIDATNNDGITALMIAALAGCVEIVIKLLKQMAEIDIEDNNGQTCLELVSKCDMGSLKDPTSPFSKIKELLIIETQIRANSTEFRDKLAKSLIGMTAEEAFIEQGFRKAINCSPDLARSFLDDCVEINRHDVKFSLMNEMYGDDTQGGTLDAILNLKTDDPEFILEARKQCLEHVVTRRLMEIKWELFGQRKYLEQLLMNILLLVATTISSIVFDDILNISSGPLIIGVAVAVFTVVGYILVQLLRPKILWSLARYGHDGSFAFDPRLDIPSLATKKTRAKLVLAQLGLFLTTALVLPILYGMATFKLEPYFAMCNNIVLELTVAFFLATELQEARANVFKYFESNINKAQMLVYLLIFFVFVPMKVNLFVADMAVQIGIGGFITIVLWVLTVQFLEVVPSASYLLPMMSNLLQDVWNFFIFFGVFQMGLTISFYQLFRHQDDEAFGTIGQSFVTTYFVAFGQLPLDSIKSFSNDGVNDDFLSTCATILMMFHSAVVVILLLNVLLAMMNKTVDVGIEKAKTEALASYGYCILRLEESMNLNKASTCQLIYFEDPFSRKVLNPIFNELVPKSQLRLPAEQEKSIKAHEDKKTAWVALMDSIQNTVIGAIDTLESSLRHVQHFTSLDVHSVFKAEYLLIGQARNRVTEHVDLAKKSRGQDPETVLKSLDARVKKELSTLEDKLKLEWKPKLQRDSHKKCALLHQMVQKVDIEEMLKTLKSNVQTHFDKVAKDLKSKVAAEPTLSDLMVRFDTVDSVLKDKRKLCVESTNADVSSNEVEELKLHILDISKQNDIMARRLEEMMKMLADMKN</sequence>
<keyword evidence="4" id="KW-0812">Transmembrane</keyword>
<proteinExistence type="predicted"/>
<dbReference type="Pfam" id="PF00023">
    <property type="entry name" value="Ank"/>
    <property type="match status" value="2"/>
</dbReference>
<accession>A0A485LQY1</accession>
<keyword evidence="2 3" id="KW-0040">ANK repeat</keyword>
<evidence type="ECO:0000313" key="5">
    <source>
        <dbReference type="EMBL" id="KAF0685182.1"/>
    </source>
</evidence>
<dbReference type="PROSITE" id="PS50088">
    <property type="entry name" value="ANK_REPEAT"/>
    <property type="match status" value="4"/>
</dbReference>
<feature type="transmembrane region" description="Helical" evidence="4">
    <location>
        <begin position="1455"/>
        <end position="1477"/>
    </location>
</feature>
<feature type="transmembrane region" description="Helical" evidence="4">
    <location>
        <begin position="1618"/>
        <end position="1639"/>
    </location>
</feature>
<feature type="transmembrane region" description="Helical" evidence="4">
    <location>
        <begin position="1525"/>
        <end position="1544"/>
    </location>
</feature>
<dbReference type="SUPFAM" id="SSF48403">
    <property type="entry name" value="Ankyrin repeat"/>
    <property type="match status" value="2"/>
</dbReference>
<dbReference type="InterPro" id="IPR036770">
    <property type="entry name" value="Ankyrin_rpt-contain_sf"/>
</dbReference>
<keyword evidence="4" id="KW-0472">Membrane</keyword>
<dbReference type="Gene3D" id="1.25.40.20">
    <property type="entry name" value="Ankyrin repeat-containing domain"/>
    <property type="match status" value="4"/>
</dbReference>
<gene>
    <name evidence="6" type="primary">Aste57867_22884</name>
    <name evidence="5" type="ORF">As57867_022813</name>
    <name evidence="6" type="ORF">ASTE57867_22884</name>
</gene>